<evidence type="ECO:0000256" key="8">
    <source>
        <dbReference type="ARBA" id="ARBA00023242"/>
    </source>
</evidence>
<keyword evidence="12" id="KW-1185">Reference proteome</keyword>
<protein>
    <submittedName>
        <fullName evidence="11">B-box-type zinc finger</fullName>
    </submittedName>
</protein>
<dbReference type="SMART" id="SM00336">
    <property type="entry name" value="BBOX"/>
    <property type="match status" value="2"/>
</dbReference>
<evidence type="ECO:0000313" key="11">
    <source>
        <dbReference type="EMBL" id="KAK6937913.1"/>
    </source>
</evidence>
<dbReference type="InterPro" id="IPR049808">
    <property type="entry name" value="CONSTANS-like_Bbox1"/>
</dbReference>
<dbReference type="Pfam" id="PF00643">
    <property type="entry name" value="zf-B_box"/>
    <property type="match status" value="2"/>
</dbReference>
<keyword evidence="2" id="KW-0479">Metal-binding</keyword>
<dbReference type="GO" id="GO:0008270">
    <property type="term" value="F:zinc ion binding"/>
    <property type="evidence" value="ECO:0007669"/>
    <property type="project" value="UniProtKB-KW"/>
</dbReference>
<dbReference type="EMBL" id="JBAMMX010000006">
    <property type="protein sequence ID" value="KAK6937913.1"/>
    <property type="molecule type" value="Genomic_DNA"/>
</dbReference>
<evidence type="ECO:0000259" key="10">
    <source>
        <dbReference type="PROSITE" id="PS50119"/>
    </source>
</evidence>
<dbReference type="InterPro" id="IPR051979">
    <property type="entry name" value="B-box_zinc_finger"/>
</dbReference>
<dbReference type="Gene3D" id="3.30.160.60">
    <property type="entry name" value="Classic Zinc Finger"/>
    <property type="match status" value="1"/>
</dbReference>
<dbReference type="Proteomes" id="UP001370490">
    <property type="component" value="Unassembled WGS sequence"/>
</dbReference>
<proteinExistence type="predicted"/>
<feature type="domain" description="B box-type" evidence="10">
    <location>
        <begin position="58"/>
        <end position="105"/>
    </location>
</feature>
<dbReference type="PROSITE" id="PS50119">
    <property type="entry name" value="ZF_BBOX"/>
    <property type="match status" value="2"/>
</dbReference>
<sequence>MKIKCDVCERADAEVLCCADEAVLCKACDEKVHAANKLSLKHQRVSLLNHLASPSSSSNLPSCNNCKEKTGYLFCLEDRALLCKNCDLSMHKATPYASFHQRFLITGIMVALESSNKVNINWSSGKLPSTSPISDHSSPLSPSNPAETAIEMESTSTLMNDCLATGPLWPLDEILGCSDFDCYEFSDAGSSRISSSQ</sequence>
<evidence type="ECO:0000256" key="1">
    <source>
        <dbReference type="ARBA" id="ARBA00004123"/>
    </source>
</evidence>
<keyword evidence="7" id="KW-0804">Transcription</keyword>
<evidence type="ECO:0000256" key="7">
    <source>
        <dbReference type="ARBA" id="ARBA00023163"/>
    </source>
</evidence>
<reference evidence="11 12" key="1">
    <citation type="submission" date="2023-12" db="EMBL/GenBank/DDBJ databases">
        <title>A high-quality genome assembly for Dillenia turbinata (Dilleniales).</title>
        <authorList>
            <person name="Chanderbali A."/>
        </authorList>
    </citation>
    <scope>NUCLEOTIDE SEQUENCE [LARGE SCALE GENOMIC DNA]</scope>
    <source>
        <strain evidence="11">LSX21</strain>
        <tissue evidence="11">Leaf</tissue>
    </source>
</reference>
<keyword evidence="3" id="KW-0677">Repeat</keyword>
<organism evidence="11 12">
    <name type="scientific">Dillenia turbinata</name>
    <dbReference type="NCBI Taxonomy" id="194707"/>
    <lineage>
        <taxon>Eukaryota</taxon>
        <taxon>Viridiplantae</taxon>
        <taxon>Streptophyta</taxon>
        <taxon>Embryophyta</taxon>
        <taxon>Tracheophyta</taxon>
        <taxon>Spermatophyta</taxon>
        <taxon>Magnoliopsida</taxon>
        <taxon>eudicotyledons</taxon>
        <taxon>Gunneridae</taxon>
        <taxon>Pentapetalae</taxon>
        <taxon>Dilleniales</taxon>
        <taxon>Dilleniaceae</taxon>
        <taxon>Dillenia</taxon>
    </lineage>
</organism>
<dbReference type="PANTHER" id="PTHR31832">
    <property type="entry name" value="B-BOX ZINC FINGER PROTEIN 22"/>
    <property type="match status" value="1"/>
</dbReference>
<dbReference type="GO" id="GO:0009640">
    <property type="term" value="P:photomorphogenesis"/>
    <property type="evidence" value="ECO:0007669"/>
    <property type="project" value="TreeGrafter"/>
</dbReference>
<comment type="caution">
    <text evidence="11">The sequence shown here is derived from an EMBL/GenBank/DDBJ whole genome shotgun (WGS) entry which is preliminary data.</text>
</comment>
<comment type="subcellular location">
    <subcellularLocation>
        <location evidence="1">Nucleus</location>
    </subcellularLocation>
</comment>
<evidence type="ECO:0000256" key="2">
    <source>
        <dbReference type="ARBA" id="ARBA00022723"/>
    </source>
</evidence>
<keyword evidence="5" id="KW-0862">Zinc</keyword>
<dbReference type="PANTHER" id="PTHR31832:SF63">
    <property type="entry name" value="B-BOX ZINC FINGER PROTEIN 23"/>
    <property type="match status" value="1"/>
</dbReference>
<dbReference type="GO" id="GO:0005634">
    <property type="term" value="C:nucleus"/>
    <property type="evidence" value="ECO:0007669"/>
    <property type="project" value="UniProtKB-SubCell"/>
</dbReference>
<dbReference type="AlphaFoldDB" id="A0AAN8VMQ5"/>
<keyword evidence="6" id="KW-0805">Transcription regulation</keyword>
<keyword evidence="8" id="KW-0539">Nucleus</keyword>
<dbReference type="GO" id="GO:0006355">
    <property type="term" value="P:regulation of DNA-templated transcription"/>
    <property type="evidence" value="ECO:0007669"/>
    <property type="project" value="TreeGrafter"/>
</dbReference>
<dbReference type="CDD" id="cd19821">
    <property type="entry name" value="Bbox1_BBX-like"/>
    <property type="match status" value="1"/>
</dbReference>
<evidence type="ECO:0000256" key="6">
    <source>
        <dbReference type="ARBA" id="ARBA00023015"/>
    </source>
</evidence>
<evidence type="ECO:0000256" key="4">
    <source>
        <dbReference type="ARBA" id="ARBA00022771"/>
    </source>
</evidence>
<accession>A0AAN8VMQ5</accession>
<keyword evidence="4 9" id="KW-0863">Zinc-finger</keyword>
<name>A0AAN8VMQ5_9MAGN</name>
<dbReference type="InterPro" id="IPR000315">
    <property type="entry name" value="Znf_B-box"/>
</dbReference>
<dbReference type="SUPFAM" id="SSF57845">
    <property type="entry name" value="B-box zinc-binding domain"/>
    <property type="match status" value="1"/>
</dbReference>
<feature type="domain" description="B box-type" evidence="10">
    <location>
        <begin position="1"/>
        <end position="47"/>
    </location>
</feature>
<evidence type="ECO:0000256" key="9">
    <source>
        <dbReference type="PROSITE-ProRule" id="PRU00024"/>
    </source>
</evidence>
<gene>
    <name evidence="11" type="ORF">RJ641_031421</name>
</gene>
<evidence type="ECO:0000256" key="5">
    <source>
        <dbReference type="ARBA" id="ARBA00022833"/>
    </source>
</evidence>
<evidence type="ECO:0000256" key="3">
    <source>
        <dbReference type="ARBA" id="ARBA00022737"/>
    </source>
</evidence>
<evidence type="ECO:0000313" key="12">
    <source>
        <dbReference type="Proteomes" id="UP001370490"/>
    </source>
</evidence>